<dbReference type="InterPro" id="IPR025824">
    <property type="entry name" value="OB-fold_nuc-bd_dom"/>
</dbReference>
<keyword evidence="11" id="KW-1185">Reference proteome</keyword>
<name>A0A5J6LAS2_9GAMM</name>
<keyword evidence="7" id="KW-0175">Coiled coil</keyword>
<comment type="similarity">
    <text evidence="5 6">Belongs to the XseA family.</text>
</comment>
<reference evidence="10 11" key="1">
    <citation type="submission" date="2019-09" db="EMBL/GenBank/DDBJ databases">
        <title>Nitrincola iocasae sp. nov., a bacterium isolated from the sediment collected at a cold seep field in South China Sea.</title>
        <authorList>
            <person name="Zhang H."/>
            <person name="Wang H."/>
            <person name="Li C."/>
        </authorList>
    </citation>
    <scope>NUCLEOTIDE SEQUENCE [LARGE SCALE GENOMIC DNA]</scope>
    <source>
        <strain evidence="10 11">KXZD1103</strain>
    </source>
</reference>
<evidence type="ECO:0000256" key="1">
    <source>
        <dbReference type="ARBA" id="ARBA00022490"/>
    </source>
</evidence>
<dbReference type="GO" id="GO:0008855">
    <property type="term" value="F:exodeoxyribonuclease VII activity"/>
    <property type="evidence" value="ECO:0007669"/>
    <property type="project" value="UniProtKB-UniRule"/>
</dbReference>
<dbReference type="GO" id="GO:0003676">
    <property type="term" value="F:nucleic acid binding"/>
    <property type="evidence" value="ECO:0007669"/>
    <property type="project" value="InterPro"/>
</dbReference>
<dbReference type="GO" id="GO:0009318">
    <property type="term" value="C:exodeoxyribonuclease VII complex"/>
    <property type="evidence" value="ECO:0007669"/>
    <property type="project" value="UniProtKB-UniRule"/>
</dbReference>
<evidence type="ECO:0000256" key="7">
    <source>
        <dbReference type="SAM" id="Coils"/>
    </source>
</evidence>
<evidence type="ECO:0000256" key="6">
    <source>
        <dbReference type="RuleBase" id="RU004355"/>
    </source>
</evidence>
<organism evidence="10 11">
    <name type="scientific">Nitrincola iocasae</name>
    <dbReference type="NCBI Taxonomy" id="2614693"/>
    <lineage>
        <taxon>Bacteria</taxon>
        <taxon>Pseudomonadati</taxon>
        <taxon>Pseudomonadota</taxon>
        <taxon>Gammaproteobacteria</taxon>
        <taxon>Oceanospirillales</taxon>
        <taxon>Oceanospirillaceae</taxon>
        <taxon>Nitrincola</taxon>
    </lineage>
</organism>
<feature type="domain" description="Exonuclease VII large subunit C-terminal" evidence="8">
    <location>
        <begin position="125"/>
        <end position="437"/>
    </location>
</feature>
<evidence type="ECO:0000256" key="3">
    <source>
        <dbReference type="ARBA" id="ARBA00022801"/>
    </source>
</evidence>
<proteinExistence type="inferred from homology"/>
<dbReference type="AlphaFoldDB" id="A0A5J6LAS2"/>
<dbReference type="Pfam" id="PF13742">
    <property type="entry name" value="tRNA_anti_2"/>
    <property type="match status" value="1"/>
</dbReference>
<evidence type="ECO:0000259" key="9">
    <source>
        <dbReference type="Pfam" id="PF13742"/>
    </source>
</evidence>
<accession>A0A5J6LAS2</accession>
<dbReference type="CDD" id="cd04489">
    <property type="entry name" value="ExoVII_LU_OBF"/>
    <property type="match status" value="1"/>
</dbReference>
<dbReference type="KEGG" id="nik:F5I99_03420"/>
<dbReference type="GO" id="GO:0005737">
    <property type="term" value="C:cytoplasm"/>
    <property type="evidence" value="ECO:0007669"/>
    <property type="project" value="UniProtKB-SubCell"/>
</dbReference>
<dbReference type="Proteomes" id="UP000325606">
    <property type="component" value="Chromosome"/>
</dbReference>
<evidence type="ECO:0000259" key="8">
    <source>
        <dbReference type="Pfam" id="PF02601"/>
    </source>
</evidence>
<dbReference type="HAMAP" id="MF_00378">
    <property type="entry name" value="Exonuc_7_L"/>
    <property type="match status" value="1"/>
</dbReference>
<comment type="catalytic activity">
    <reaction evidence="5 6">
        <text>Exonucleolytic cleavage in either 5'- to 3'- or 3'- to 5'-direction to yield nucleoside 5'-phosphates.</text>
        <dbReference type="EC" id="3.1.11.6"/>
    </reaction>
</comment>
<dbReference type="InterPro" id="IPR003753">
    <property type="entry name" value="Exonuc_VII_L"/>
</dbReference>
<keyword evidence="3 5" id="KW-0378">Hydrolase</keyword>
<protein>
    <recommendedName>
        <fullName evidence="5">Exodeoxyribonuclease 7 large subunit</fullName>
        <ecNumber evidence="5">3.1.11.6</ecNumber>
    </recommendedName>
    <alternativeName>
        <fullName evidence="5">Exodeoxyribonuclease VII large subunit</fullName>
        <shortName evidence="5">Exonuclease VII large subunit</shortName>
    </alternativeName>
</protein>
<evidence type="ECO:0000313" key="11">
    <source>
        <dbReference type="Proteomes" id="UP000325606"/>
    </source>
</evidence>
<feature type="coiled-coil region" evidence="7">
    <location>
        <begin position="316"/>
        <end position="344"/>
    </location>
</feature>
<evidence type="ECO:0000313" key="10">
    <source>
        <dbReference type="EMBL" id="QEW05617.1"/>
    </source>
</evidence>
<dbReference type="GO" id="GO:0006308">
    <property type="term" value="P:DNA catabolic process"/>
    <property type="evidence" value="ECO:0007669"/>
    <property type="project" value="UniProtKB-UniRule"/>
</dbReference>
<keyword evidence="1 5" id="KW-0963">Cytoplasm</keyword>
<comment type="subunit">
    <text evidence="5">Heterooligomer composed of large and small subunits.</text>
</comment>
<comment type="function">
    <text evidence="5">Bidirectionally degrades single-stranded DNA into large acid-insoluble oligonucleotides, which are then degraded further into small acid-soluble oligonucleotides.</text>
</comment>
<dbReference type="EMBL" id="CP044222">
    <property type="protein sequence ID" value="QEW05617.1"/>
    <property type="molecule type" value="Genomic_DNA"/>
</dbReference>
<dbReference type="NCBIfam" id="TIGR00237">
    <property type="entry name" value="xseA"/>
    <property type="match status" value="1"/>
</dbReference>
<dbReference type="PANTHER" id="PTHR30008:SF0">
    <property type="entry name" value="EXODEOXYRIBONUCLEASE 7 LARGE SUBUNIT"/>
    <property type="match status" value="1"/>
</dbReference>
<comment type="subcellular location">
    <subcellularLocation>
        <location evidence="5 6">Cytoplasm</location>
    </subcellularLocation>
</comment>
<dbReference type="RefSeq" id="WP_151053661.1">
    <property type="nucleotide sequence ID" value="NZ_CP044222.1"/>
</dbReference>
<evidence type="ECO:0000256" key="2">
    <source>
        <dbReference type="ARBA" id="ARBA00022722"/>
    </source>
</evidence>
<evidence type="ECO:0000256" key="4">
    <source>
        <dbReference type="ARBA" id="ARBA00022839"/>
    </source>
</evidence>
<keyword evidence="2 5" id="KW-0540">Nuclease</keyword>
<sequence length="450" mass="50839">MNNQSNTALSVSQLNREARRLLEHSFSIIRVEGELSNFARPASGHWYFTLKDSQAQVRCAMFKNRSQLIGFRPKEGDQVIVTAKVSLYEGRGDFQLICEQMMPGGEGQLQKAFETLKLELSARGLFAEERKKPLPAHPRCIGVITSASGAAIHDILHVLNRRFPGLPVNLYPAAVQGAEAADQLVKALALANRHDECDVLIIGRGGGSLEDLWPFNEVRVAEAIVASNIPVVSAVGHETDTTISDLVADYRAPTPSAAAEILSPDQTLLRQRLQQTAATLQWHLSRTLQQSKLQLQNYRKRLRHPGERLQDQYQRLDRLEIQLSKQLSSRLQQEEQRLNGYSRRLLRRNPAQQLPEWQQQLQQLQQHLVLRMHRSLVAQQTQLKQAALRLNAVSPLATLERGFSLLLDQDEQIIRHCNQVKPEDLITARLQDGDIICRVIEHKPSESHSL</sequence>
<gene>
    <name evidence="5" type="primary">xseA</name>
    <name evidence="10" type="ORF">F5I99_03420</name>
</gene>
<dbReference type="InterPro" id="IPR020579">
    <property type="entry name" value="Exonuc_VII_lsu_C"/>
</dbReference>
<keyword evidence="4 5" id="KW-0269">Exonuclease</keyword>
<evidence type="ECO:0000256" key="5">
    <source>
        <dbReference type="HAMAP-Rule" id="MF_00378"/>
    </source>
</evidence>
<dbReference type="EC" id="3.1.11.6" evidence="5"/>
<dbReference type="Pfam" id="PF02601">
    <property type="entry name" value="Exonuc_VII_L"/>
    <property type="match status" value="1"/>
</dbReference>
<feature type="domain" description="OB-fold nucleic acid binding" evidence="9">
    <location>
        <begin position="9"/>
        <end position="101"/>
    </location>
</feature>
<dbReference type="PANTHER" id="PTHR30008">
    <property type="entry name" value="EXODEOXYRIBONUCLEASE 7 LARGE SUBUNIT"/>
    <property type="match status" value="1"/>
</dbReference>